<dbReference type="InterPro" id="IPR042097">
    <property type="entry name" value="Aminopeptidase_N-like_N_sf"/>
</dbReference>
<feature type="domain" description="Peptidase M1 alanyl aminopeptidase C-terminal" evidence="16">
    <location>
        <begin position="565"/>
        <end position="888"/>
    </location>
</feature>
<feature type="domain" description="Peptidase M1 alanyl aminopeptidase Ig-like fold" evidence="15">
    <location>
        <begin position="454"/>
        <end position="560"/>
    </location>
</feature>
<dbReference type="SUPFAM" id="SSF55486">
    <property type="entry name" value="Metalloproteases ('zincins'), catalytic domain"/>
    <property type="match status" value="1"/>
</dbReference>
<evidence type="ECO:0000256" key="3">
    <source>
        <dbReference type="ARBA" id="ARBA00010136"/>
    </source>
</evidence>
<name>A0A1Y6ETT1_9GAMM</name>
<dbReference type="Pfam" id="PF17900">
    <property type="entry name" value="Peptidase_M1_N"/>
    <property type="match status" value="1"/>
</dbReference>
<evidence type="ECO:0000313" key="19">
    <source>
        <dbReference type="Proteomes" id="UP000194450"/>
    </source>
</evidence>
<comment type="cofactor">
    <cofactor evidence="2">
        <name>Zn(2+)</name>
        <dbReference type="ChEBI" id="CHEBI:29105"/>
    </cofactor>
</comment>
<dbReference type="Gene3D" id="2.60.40.1840">
    <property type="match status" value="1"/>
</dbReference>
<dbReference type="NCBIfam" id="TIGR02414">
    <property type="entry name" value="pepN_proteo"/>
    <property type="match status" value="1"/>
</dbReference>
<evidence type="ECO:0000256" key="2">
    <source>
        <dbReference type="ARBA" id="ARBA00001947"/>
    </source>
</evidence>
<dbReference type="InterPro" id="IPR037144">
    <property type="entry name" value="Peptidase_M1_pepN_C_sf"/>
</dbReference>
<dbReference type="GO" id="GO:0006508">
    <property type="term" value="P:proteolysis"/>
    <property type="evidence" value="ECO:0007669"/>
    <property type="project" value="UniProtKB-UniRule"/>
</dbReference>
<evidence type="ECO:0000256" key="13">
    <source>
        <dbReference type="NCBIfam" id="TIGR02414"/>
    </source>
</evidence>
<dbReference type="SUPFAM" id="SSF63737">
    <property type="entry name" value="Leukotriene A4 hydrolase N-terminal domain"/>
    <property type="match status" value="1"/>
</dbReference>
<gene>
    <name evidence="18" type="ORF">SAMN06297229_1336</name>
</gene>
<evidence type="ECO:0000256" key="10">
    <source>
        <dbReference type="ARBA" id="ARBA00022833"/>
    </source>
</evidence>
<organism evidence="18 19">
    <name type="scientific">Pseudidiomarina planktonica</name>
    <dbReference type="NCBI Taxonomy" id="1323738"/>
    <lineage>
        <taxon>Bacteria</taxon>
        <taxon>Pseudomonadati</taxon>
        <taxon>Pseudomonadota</taxon>
        <taxon>Gammaproteobacteria</taxon>
        <taxon>Alteromonadales</taxon>
        <taxon>Idiomarinaceae</taxon>
        <taxon>Pseudidiomarina</taxon>
    </lineage>
</organism>
<evidence type="ECO:0000256" key="6">
    <source>
        <dbReference type="ARBA" id="ARBA00022438"/>
    </source>
</evidence>
<feature type="domain" description="Aminopeptidase N-like N-terminal" evidence="17">
    <location>
        <begin position="99"/>
        <end position="196"/>
    </location>
</feature>
<dbReference type="PANTHER" id="PTHR46322:SF1">
    <property type="entry name" value="PUROMYCIN-SENSITIVE AMINOPEPTIDASE"/>
    <property type="match status" value="1"/>
</dbReference>
<feature type="domain" description="Peptidase M1 membrane alanine aminopeptidase" evidence="14">
    <location>
        <begin position="236"/>
        <end position="448"/>
    </location>
</feature>
<evidence type="ECO:0000259" key="14">
    <source>
        <dbReference type="Pfam" id="PF01433"/>
    </source>
</evidence>
<dbReference type="FunFam" id="3.30.2010.30:FF:000002">
    <property type="entry name" value="Putative aminopeptidase N"/>
    <property type="match status" value="1"/>
</dbReference>
<evidence type="ECO:0000256" key="4">
    <source>
        <dbReference type="ARBA" id="ARBA00012564"/>
    </source>
</evidence>
<dbReference type="Gene3D" id="2.60.40.1730">
    <property type="entry name" value="tricorn interacting facor f3 domain"/>
    <property type="match status" value="1"/>
</dbReference>
<dbReference type="InterPro" id="IPR024601">
    <property type="entry name" value="Peptidase_M1_pepN_C"/>
</dbReference>
<dbReference type="InterPro" id="IPR038438">
    <property type="entry name" value="PepN_Ig-like_sf"/>
</dbReference>
<dbReference type="Gene3D" id="1.10.390.10">
    <property type="entry name" value="Neutral Protease Domain 2"/>
    <property type="match status" value="1"/>
</dbReference>
<keyword evidence="8" id="KW-0479">Metal-binding</keyword>
<evidence type="ECO:0000259" key="17">
    <source>
        <dbReference type="Pfam" id="PF17900"/>
    </source>
</evidence>
<dbReference type="RefSeq" id="WP_086434424.1">
    <property type="nucleotide sequence ID" value="NZ_FXWH01000001.1"/>
</dbReference>
<accession>A0A1Y6ETT1</accession>
<dbReference type="EMBL" id="FXWH01000001">
    <property type="protein sequence ID" value="SMQ65706.1"/>
    <property type="molecule type" value="Genomic_DNA"/>
</dbReference>
<dbReference type="Gene3D" id="1.25.50.10">
    <property type="entry name" value="Peptidase M1, alanyl aminopeptidase, C-terminal domain"/>
    <property type="match status" value="1"/>
</dbReference>
<dbReference type="GO" id="GO:0008237">
    <property type="term" value="F:metallopeptidase activity"/>
    <property type="evidence" value="ECO:0007669"/>
    <property type="project" value="UniProtKB-UniRule"/>
</dbReference>
<evidence type="ECO:0000313" key="18">
    <source>
        <dbReference type="EMBL" id="SMQ65706.1"/>
    </source>
</evidence>
<dbReference type="InterPro" id="IPR014782">
    <property type="entry name" value="Peptidase_M1_dom"/>
</dbReference>
<dbReference type="InterPro" id="IPR027268">
    <property type="entry name" value="Peptidase_M4/M1_CTD_sf"/>
</dbReference>
<dbReference type="Gene3D" id="3.30.2010.30">
    <property type="match status" value="1"/>
</dbReference>
<protein>
    <recommendedName>
        <fullName evidence="5 13">Aminopeptidase N</fullName>
        <ecNumber evidence="4 13">3.4.11.2</ecNumber>
    </recommendedName>
</protein>
<dbReference type="GO" id="GO:0008270">
    <property type="term" value="F:zinc ion binding"/>
    <property type="evidence" value="ECO:0007669"/>
    <property type="project" value="InterPro"/>
</dbReference>
<dbReference type="OrthoDB" id="100605at2"/>
<reference evidence="19" key="1">
    <citation type="submission" date="2017-04" db="EMBL/GenBank/DDBJ databases">
        <authorList>
            <person name="Varghese N."/>
            <person name="Submissions S."/>
        </authorList>
    </citation>
    <scope>NUCLEOTIDE SEQUENCE [LARGE SCALE GENOMIC DNA]</scope>
</reference>
<comment type="catalytic activity">
    <reaction evidence="1">
        <text>Release of an N-terminal amino acid, Xaa-|-Yaa- from a peptide, amide or arylamide. Xaa is preferably Ala, but may be most amino acids including Pro (slow action). When a terminal hydrophobic residue is followed by a prolyl residue, the two may be released as an intact Xaa-Pro dipeptide.</text>
        <dbReference type="EC" id="3.4.11.2"/>
    </reaction>
</comment>
<dbReference type="FunFam" id="1.10.390.10:FF:000002">
    <property type="entry name" value="Aminopeptidase N"/>
    <property type="match status" value="1"/>
</dbReference>
<evidence type="ECO:0000256" key="1">
    <source>
        <dbReference type="ARBA" id="ARBA00000098"/>
    </source>
</evidence>
<evidence type="ECO:0000256" key="11">
    <source>
        <dbReference type="ARBA" id="ARBA00023049"/>
    </source>
</evidence>
<comment type="function">
    <text evidence="12">Aminopeptidase N is involved in the degradation of intracellular peptides generated by protein breakdown during normal growth as well as in response to nutrient starvation.</text>
</comment>
<keyword evidence="9" id="KW-0378">Hydrolase</keyword>
<dbReference type="EC" id="3.4.11.2" evidence="4 13"/>
<dbReference type="InterPro" id="IPR012779">
    <property type="entry name" value="Peptidase_M1_pepN"/>
</dbReference>
<evidence type="ECO:0000256" key="7">
    <source>
        <dbReference type="ARBA" id="ARBA00022670"/>
    </source>
</evidence>
<proteinExistence type="inferred from homology"/>
<comment type="similarity">
    <text evidence="3">Belongs to the peptidase M1 family.</text>
</comment>
<dbReference type="InterPro" id="IPR035414">
    <property type="entry name" value="Peptidase_M1_pepN_Ig-like"/>
</dbReference>
<evidence type="ECO:0000259" key="16">
    <source>
        <dbReference type="Pfam" id="PF17432"/>
    </source>
</evidence>
<keyword evidence="11" id="KW-0482">Metalloprotease</keyword>
<evidence type="ECO:0000256" key="12">
    <source>
        <dbReference type="ARBA" id="ARBA00059739"/>
    </source>
</evidence>
<evidence type="ECO:0000256" key="5">
    <source>
        <dbReference type="ARBA" id="ARBA00015611"/>
    </source>
</evidence>
<dbReference type="FunFam" id="2.60.40.1840:FF:000001">
    <property type="entry name" value="Aminopeptidase N"/>
    <property type="match status" value="1"/>
</dbReference>
<dbReference type="PRINTS" id="PR00756">
    <property type="entry name" value="ALADIPTASE"/>
</dbReference>
<dbReference type="PANTHER" id="PTHR46322">
    <property type="entry name" value="PUROMYCIN-SENSITIVE AMINOPEPTIDASE"/>
    <property type="match status" value="1"/>
</dbReference>
<dbReference type="Pfam" id="PF11940">
    <property type="entry name" value="DUF3458"/>
    <property type="match status" value="1"/>
</dbReference>
<dbReference type="GO" id="GO:0016285">
    <property type="term" value="F:alanyl aminopeptidase activity"/>
    <property type="evidence" value="ECO:0007669"/>
    <property type="project" value="UniProtKB-EC"/>
</dbReference>
<keyword evidence="7" id="KW-0645">Protease</keyword>
<sequence>MTQQSAEVAATPAIAKFRKDYSAPNFTIDEVALTFHLADHHTKVVSQLKVRRVGAHQQPLVLQGEHLQLESLALNGNDLGSDQFQLSDTELTIATDLEQFSLTVTTIVNPTDNKALEGLYKSAGTYCTQCEAEGFRRITYYLDRPDVLATYTTTIYADAAQYPYLLANGNKIDSGETEQGEHWVTWHDPHPKPAYLFALVAGDFDVLRDQFTTRSGRDVALEFFVDKGNLDQTEHAMQSLKNAMRWDEERFDLEYDLDIYMVVAVDFFNMGAMENKGLNVFNSKYVLANPNTATDQDFLNVESVIGHEYFHNWTGNRITCRDWFQLSLKEGLTVFRDQEFSADLGSRAVNRIQDVQIIRTHQFNEDASPMAHPIRPDKVIEMNNFYTVTVYNKGAEVIRMLHTLLGEQGFQRGMQEYVRRYDGQAVTCEDFILAMEAANDRDFKQFRNWYRQAGTPSLQVTQSFAADSKQLRLRIKQSTPATPGQPTKQPFHMPVVISAYNNQGERLTLRSSDQEYAHTDTGGTLLELTQAEQEWVFEGIDSEPTLALLENFSAPVKLQADYSAEQLRLLAGCADDAVVRWDAVQSMLRKLLQDAIAAEIPAQLSDSVATTLRTVLHDDVDPALRALALACPSVDELAELYEQVPLEAIVQAVDSLKLDIALQLREDFAAVYDTLSDQLGSATYELDGRSIGLRSLRNRCLGYLGLARSAAPESTDELLQQHDAQATSMTDHIAALQTAVWTDNPQASVLLADFANQWQDNPLVMDKWLATQAAAPVGNVVGEVADLQQHSAFTLANPNRVYALLATFSRNMRYFHQADGSGYQLIATAIKSLNSSNPQVASRLITPFLQWRRFDTKRQQLMLTCLNELKALPNLASDLYEKISQSLATDEKN</sequence>
<dbReference type="AlphaFoldDB" id="A0A1Y6ETT1"/>
<evidence type="ECO:0000256" key="8">
    <source>
        <dbReference type="ARBA" id="ARBA00022723"/>
    </source>
</evidence>
<dbReference type="Proteomes" id="UP000194450">
    <property type="component" value="Unassembled WGS sequence"/>
</dbReference>
<dbReference type="Pfam" id="PF01433">
    <property type="entry name" value="Peptidase_M1"/>
    <property type="match status" value="1"/>
</dbReference>
<keyword evidence="10" id="KW-0862">Zinc</keyword>
<keyword evidence="19" id="KW-1185">Reference proteome</keyword>
<evidence type="ECO:0000259" key="15">
    <source>
        <dbReference type="Pfam" id="PF11940"/>
    </source>
</evidence>
<dbReference type="CDD" id="cd09600">
    <property type="entry name" value="M1_APN"/>
    <property type="match status" value="1"/>
</dbReference>
<dbReference type="InterPro" id="IPR045357">
    <property type="entry name" value="Aminopeptidase_N-like_N"/>
</dbReference>
<dbReference type="FunFam" id="2.60.40.1730:FF:000005">
    <property type="entry name" value="Aminopeptidase N"/>
    <property type="match status" value="1"/>
</dbReference>
<dbReference type="InterPro" id="IPR001930">
    <property type="entry name" value="Peptidase_M1"/>
</dbReference>
<dbReference type="Pfam" id="PF17432">
    <property type="entry name" value="DUF3458_C"/>
    <property type="match status" value="1"/>
</dbReference>
<keyword evidence="6 18" id="KW-0031">Aminopeptidase</keyword>
<evidence type="ECO:0000256" key="9">
    <source>
        <dbReference type="ARBA" id="ARBA00022801"/>
    </source>
</evidence>